<dbReference type="InterPro" id="IPR018247">
    <property type="entry name" value="EF_Hand_1_Ca_BS"/>
</dbReference>
<evidence type="ECO:0000313" key="3">
    <source>
        <dbReference type="EMBL" id="QDU55030.1"/>
    </source>
</evidence>
<dbReference type="KEGG" id="amuc:Pan181_12160"/>
<dbReference type="NCBIfam" id="TIGR02601">
    <property type="entry name" value="autotrns_rpt"/>
    <property type="match status" value="1"/>
</dbReference>
<feature type="chain" id="PRO_5022128694" description="Autotransporter-associated beta strand repeat protein" evidence="2">
    <location>
        <begin position="30"/>
        <end position="1330"/>
    </location>
</feature>
<dbReference type="InterPro" id="IPR013425">
    <property type="entry name" value="Autotrns_rpt"/>
</dbReference>
<evidence type="ECO:0000313" key="4">
    <source>
        <dbReference type="Proteomes" id="UP000315750"/>
    </source>
</evidence>
<dbReference type="GO" id="GO:0000272">
    <property type="term" value="P:polysaccharide catabolic process"/>
    <property type="evidence" value="ECO:0007669"/>
    <property type="project" value="InterPro"/>
</dbReference>
<reference evidence="3 4" key="1">
    <citation type="submission" date="2019-02" db="EMBL/GenBank/DDBJ databases">
        <title>Deep-cultivation of Planctomycetes and their phenomic and genomic characterization uncovers novel biology.</title>
        <authorList>
            <person name="Wiegand S."/>
            <person name="Jogler M."/>
            <person name="Boedeker C."/>
            <person name="Pinto D."/>
            <person name="Vollmers J."/>
            <person name="Rivas-Marin E."/>
            <person name="Kohn T."/>
            <person name="Peeters S.H."/>
            <person name="Heuer A."/>
            <person name="Rast P."/>
            <person name="Oberbeckmann S."/>
            <person name="Bunk B."/>
            <person name="Jeske O."/>
            <person name="Meyerdierks A."/>
            <person name="Storesund J.E."/>
            <person name="Kallscheuer N."/>
            <person name="Luecker S."/>
            <person name="Lage O.M."/>
            <person name="Pohl T."/>
            <person name="Merkel B.J."/>
            <person name="Hornburger P."/>
            <person name="Mueller R.-W."/>
            <person name="Bruemmer F."/>
            <person name="Labrenz M."/>
            <person name="Spormann A.M."/>
            <person name="Op den Camp H."/>
            <person name="Overmann J."/>
            <person name="Amann R."/>
            <person name="Jetten M.S.M."/>
            <person name="Mascher T."/>
            <person name="Medema M.H."/>
            <person name="Devos D.P."/>
            <person name="Kaster A.-K."/>
            <person name="Ovreas L."/>
            <person name="Rohde M."/>
            <person name="Galperin M.Y."/>
            <person name="Jogler C."/>
        </authorList>
    </citation>
    <scope>NUCLEOTIDE SEQUENCE [LARGE SCALE GENOMIC DNA]</scope>
    <source>
        <strain evidence="3 4">Pan181</strain>
    </source>
</reference>
<accession>A0A518AJX7</accession>
<evidence type="ECO:0000256" key="2">
    <source>
        <dbReference type="SAM" id="SignalP"/>
    </source>
</evidence>
<dbReference type="InterPro" id="IPR036439">
    <property type="entry name" value="Dockerin_dom_sf"/>
</dbReference>
<dbReference type="Gene3D" id="1.10.1330.10">
    <property type="entry name" value="Dockerin domain"/>
    <property type="match status" value="1"/>
</dbReference>
<dbReference type="SUPFAM" id="SSF49899">
    <property type="entry name" value="Concanavalin A-like lectins/glucanases"/>
    <property type="match status" value="1"/>
</dbReference>
<gene>
    <name evidence="3" type="ORF">Pan181_12160</name>
</gene>
<proteinExistence type="predicted"/>
<sequence length="1330" mass="136815" precursor="true">MRRRAIPLALSAPLLVLLSLLLGPSAVSAPPSYESEVLADNPFVYYRFNEVSGTAATDSSSHSLDRATEQYLAAPEGSKAFSNSLGSASYEFVFNGTNVDNRVMLYGSANDGSHTNSHISINDGAQGRFRLYLRDESGDFIGGYFDDASLLDGSYHHLIWTYDQTGAELTDRLKAYVDGVPVGFTFNGGSKAPSDFSSEFQYAPYFGALNNRGSIYSPFDGLLDEAALYASVLDAQDASARAISLGMNIPDYWILNKGGSFNNAANWANGVVPSSTALFAQTLSSTNAPAEVTLDSPVTLGNLSFNSSLQFELAGPAALTLTGDAEVHVNRDVHTISADVLGSTGVLKTGGGALVLDGAKGYTGQTTIQGGQVIINNLDAVDNQASGVVNISGGARLLLQTGASGVFATELTGETSGDGEAIFQMDYTLLPEETVSINRSNPTFGGVIRVQGGTLAISNNGALGVGGTLAAETEIESNSTGKLALTGGVTIANEVLDFEGRTTEDIALTSSGNNAWNGYIFADGTVNNPLFNIESASGTLTIDKVYASDDSDPHTLVFSGAGNTVISSYITDGEVNLASGQVTFTNSHDKNVSVVKQGSGTLTIGYTSSESAHYWYGDTVVEEGTMVVTGSGNTGELLSENITIKSGATLDVSSFTNYQQTISGVIRGGGTIDAQAGTTNKSVDFYDDGSLVPGDSDGEVGTLSIIGNARLLAGDGGGAWAFDVGNDADTSGDLLSVSGSFTASTTDFTFNITPAHGYLDVGSKTLVTYSSGTNSSLNSVAANITDPSGNQLTTRQTASINGSTAGQVQVVISGSSATRTWNGTTSVWDVASSQNWQEGDKQYQDLDHVVFDDSATGSTIVSVDGDRYAGSVTFAGSSKSYTLVGDGGIAGSGEVNIESGTVYFGNTGNNYSGATTVASGASTSYLVDASTGDISNSGLLAVGSKSAGSTPLPIVNGDFETGTDNDSELTPIAGWTSGSGATPGWWLSDGTDDPNPVDANGSLILSANRNSAGAPAGATDSSITQSLNVSAHSTAIDAGGQTIALSLMYAGTDGNDKGEMRVEFLDGSGNSLGFADPANYGNTGSAWRETNLTAYVPIGTRELSIELFATRSTGSATNVAVDNLQGNIVDGFDNLADLNVAGDLALANSSTLELFVQSEGEHSTVTVAGAFTADGIFQLTELADAVFNVGDVFDVLNFDPESVTGAFDSLVLPVLASGLDWDTTNLLLTGELAIVSLNLAGDFNGDGIVNLADYTVWRDNLGADESVLPPGTGDNSGLVDAGDYTAWKNNFGASTPGTIANGSVAVPEPGSITLLIGCLGIAGMLFKQRK</sequence>
<name>A0A518AJX7_9BACT</name>
<dbReference type="Proteomes" id="UP000315750">
    <property type="component" value="Chromosome"/>
</dbReference>
<dbReference type="InterPro" id="IPR011050">
    <property type="entry name" value="Pectin_lyase_fold/virulence"/>
</dbReference>
<protein>
    <recommendedName>
        <fullName evidence="5">Autotransporter-associated beta strand repeat protein</fullName>
    </recommendedName>
</protein>
<dbReference type="PROSITE" id="PS00018">
    <property type="entry name" value="EF_HAND_1"/>
    <property type="match status" value="1"/>
</dbReference>
<evidence type="ECO:0008006" key="5">
    <source>
        <dbReference type="Google" id="ProtNLM"/>
    </source>
</evidence>
<feature type="signal peptide" evidence="2">
    <location>
        <begin position="1"/>
        <end position="29"/>
    </location>
</feature>
<organism evidence="3 4">
    <name type="scientific">Aeoliella mucimassa</name>
    <dbReference type="NCBI Taxonomy" id="2527972"/>
    <lineage>
        <taxon>Bacteria</taxon>
        <taxon>Pseudomonadati</taxon>
        <taxon>Planctomycetota</taxon>
        <taxon>Planctomycetia</taxon>
        <taxon>Pirellulales</taxon>
        <taxon>Lacipirellulaceae</taxon>
        <taxon>Aeoliella</taxon>
    </lineage>
</organism>
<dbReference type="InterPro" id="IPR013320">
    <property type="entry name" value="ConA-like_dom_sf"/>
</dbReference>
<dbReference type="EMBL" id="CP036278">
    <property type="protein sequence ID" value="QDU55030.1"/>
    <property type="molecule type" value="Genomic_DNA"/>
</dbReference>
<keyword evidence="4" id="KW-1185">Reference proteome</keyword>
<evidence type="ECO:0000256" key="1">
    <source>
        <dbReference type="ARBA" id="ARBA00022729"/>
    </source>
</evidence>
<keyword evidence="1 2" id="KW-0732">Signal</keyword>
<dbReference type="OrthoDB" id="241071at2"/>
<dbReference type="Gene3D" id="2.60.120.200">
    <property type="match status" value="1"/>
</dbReference>
<dbReference type="SUPFAM" id="SSF51126">
    <property type="entry name" value="Pectin lyase-like"/>
    <property type="match status" value="1"/>
</dbReference>